<reference evidence="1 2" key="1">
    <citation type="submission" date="2024-11" db="EMBL/GenBank/DDBJ databases">
        <title>The Natural Products Discovery Center: Release of the First 8490 Sequenced Strains for Exploring Actinobacteria Biosynthetic Diversity.</title>
        <authorList>
            <person name="Kalkreuter E."/>
            <person name="Kautsar S.A."/>
            <person name="Yang D."/>
            <person name="Bader C.D."/>
            <person name="Teijaro C.N."/>
            <person name="Fluegel L."/>
            <person name="Davis C.M."/>
            <person name="Simpson J.R."/>
            <person name="Lauterbach L."/>
            <person name="Steele A.D."/>
            <person name="Gui C."/>
            <person name="Meng S."/>
            <person name="Li G."/>
            <person name="Viehrig K."/>
            <person name="Ye F."/>
            <person name="Su P."/>
            <person name="Kiefer A.F."/>
            <person name="Nichols A."/>
            <person name="Cepeda A.J."/>
            <person name="Yan W."/>
            <person name="Fan B."/>
            <person name="Jiang Y."/>
            <person name="Adhikari A."/>
            <person name="Zheng C.-J."/>
            <person name="Schuster L."/>
            <person name="Cowan T.M."/>
            <person name="Smanski M.J."/>
            <person name="Chevrette M.G."/>
            <person name="De Carvalho L.P.S."/>
            <person name="Shen B."/>
        </authorList>
    </citation>
    <scope>NUCLEOTIDE SEQUENCE [LARGE SCALE GENOMIC DNA]</scope>
    <source>
        <strain evidence="1 2">NPDC077433</strain>
    </source>
</reference>
<dbReference type="RefSeq" id="WP_230710254.1">
    <property type="nucleotide sequence ID" value="NZ_JBJDPD010000008.1"/>
</dbReference>
<sequence>MVEAFGAKPAPIRIRMMGGTVPTAEIVDALQVPFDIVPLVNADNNQHTANENMRMGNYINGVRTLYSLVTSPL</sequence>
<organism evidence="1 2">
    <name type="scientific">Psychrobacter namhaensis</name>
    <dbReference type="NCBI Taxonomy" id="292734"/>
    <lineage>
        <taxon>Bacteria</taxon>
        <taxon>Pseudomonadati</taxon>
        <taxon>Pseudomonadota</taxon>
        <taxon>Gammaproteobacteria</taxon>
        <taxon>Moraxellales</taxon>
        <taxon>Moraxellaceae</taxon>
        <taxon>Psychrobacter</taxon>
    </lineage>
</organism>
<dbReference type="EMBL" id="JBJDPD010000008">
    <property type="protein sequence ID" value="MFK4000919.1"/>
    <property type="molecule type" value="Genomic_DNA"/>
</dbReference>
<dbReference type="Proteomes" id="UP001620234">
    <property type="component" value="Unassembled WGS sequence"/>
</dbReference>
<protein>
    <recommendedName>
        <fullName evidence="3">Acetylornithine deacetylase</fullName>
    </recommendedName>
</protein>
<name>A0ABW8LB27_9GAMM</name>
<dbReference type="Gene3D" id="3.40.630.10">
    <property type="entry name" value="Zn peptidases"/>
    <property type="match status" value="1"/>
</dbReference>
<evidence type="ECO:0000313" key="2">
    <source>
        <dbReference type="Proteomes" id="UP001620234"/>
    </source>
</evidence>
<accession>A0ABW8LB27</accession>
<comment type="caution">
    <text evidence="1">The sequence shown here is derived from an EMBL/GenBank/DDBJ whole genome shotgun (WGS) entry which is preliminary data.</text>
</comment>
<evidence type="ECO:0008006" key="3">
    <source>
        <dbReference type="Google" id="ProtNLM"/>
    </source>
</evidence>
<keyword evidence="2" id="KW-1185">Reference proteome</keyword>
<evidence type="ECO:0000313" key="1">
    <source>
        <dbReference type="EMBL" id="MFK4000919.1"/>
    </source>
</evidence>
<gene>
    <name evidence="1" type="ORF">ACI2I3_06160</name>
</gene>
<proteinExistence type="predicted"/>